<organism evidence="4 5">
    <name type="scientific">Parasutterella excrementihominis</name>
    <dbReference type="NCBI Taxonomy" id="487175"/>
    <lineage>
        <taxon>Bacteria</taxon>
        <taxon>Pseudomonadati</taxon>
        <taxon>Pseudomonadota</taxon>
        <taxon>Betaproteobacteria</taxon>
        <taxon>Burkholderiales</taxon>
        <taxon>Sutterellaceae</taxon>
        <taxon>Parasutterella</taxon>
    </lineage>
</organism>
<dbReference type="AlphaFoldDB" id="A0A6I3S2M6"/>
<keyword evidence="2" id="KW-0238">DNA-binding</keyword>
<evidence type="ECO:0000256" key="3">
    <source>
        <dbReference type="ARBA" id="ARBA00023163"/>
    </source>
</evidence>
<evidence type="ECO:0000313" key="5">
    <source>
        <dbReference type="Proteomes" id="UP000462362"/>
    </source>
</evidence>
<dbReference type="InterPro" id="IPR036388">
    <property type="entry name" value="WH-like_DNA-bd_sf"/>
</dbReference>
<dbReference type="Proteomes" id="UP000462362">
    <property type="component" value="Unassembled WGS sequence"/>
</dbReference>
<dbReference type="CDD" id="cd07377">
    <property type="entry name" value="WHTH_GntR"/>
    <property type="match status" value="1"/>
</dbReference>
<protein>
    <submittedName>
        <fullName evidence="4">GntR family transcriptional regulator</fullName>
    </submittedName>
</protein>
<evidence type="ECO:0000256" key="2">
    <source>
        <dbReference type="ARBA" id="ARBA00023125"/>
    </source>
</evidence>
<dbReference type="GO" id="GO:0045892">
    <property type="term" value="P:negative regulation of DNA-templated transcription"/>
    <property type="evidence" value="ECO:0007669"/>
    <property type="project" value="TreeGrafter"/>
</dbReference>
<gene>
    <name evidence="4" type="ORF">GMD42_01065</name>
</gene>
<dbReference type="GO" id="GO:0003700">
    <property type="term" value="F:DNA-binding transcription factor activity"/>
    <property type="evidence" value="ECO:0007669"/>
    <property type="project" value="InterPro"/>
</dbReference>
<dbReference type="PANTHER" id="PTHR44846">
    <property type="entry name" value="MANNOSYL-D-GLYCERATE TRANSPORT/METABOLISM SYSTEM REPRESSOR MNGR-RELATED"/>
    <property type="match status" value="1"/>
</dbReference>
<dbReference type="RefSeq" id="WP_155165076.1">
    <property type="nucleotide sequence ID" value="NZ_CAMLVM010000005.1"/>
</dbReference>
<dbReference type="InterPro" id="IPR011663">
    <property type="entry name" value="UTRA"/>
</dbReference>
<keyword evidence="3" id="KW-0804">Transcription</keyword>
<dbReference type="GO" id="GO:0003677">
    <property type="term" value="F:DNA binding"/>
    <property type="evidence" value="ECO:0007669"/>
    <property type="project" value="UniProtKB-KW"/>
</dbReference>
<dbReference type="EMBL" id="WNCL01000002">
    <property type="protein sequence ID" value="MTU42232.1"/>
    <property type="molecule type" value="Genomic_DNA"/>
</dbReference>
<dbReference type="SUPFAM" id="SSF64288">
    <property type="entry name" value="Chorismate lyase-like"/>
    <property type="match status" value="1"/>
</dbReference>
<dbReference type="PROSITE" id="PS50949">
    <property type="entry name" value="HTH_GNTR"/>
    <property type="match status" value="1"/>
</dbReference>
<dbReference type="Gene3D" id="1.10.10.10">
    <property type="entry name" value="Winged helix-like DNA-binding domain superfamily/Winged helix DNA-binding domain"/>
    <property type="match status" value="1"/>
</dbReference>
<keyword evidence="1" id="KW-0805">Transcription regulation</keyword>
<dbReference type="InterPro" id="IPR000524">
    <property type="entry name" value="Tscrpt_reg_HTH_GntR"/>
</dbReference>
<dbReference type="Gene3D" id="3.40.1410.10">
    <property type="entry name" value="Chorismate lyase-like"/>
    <property type="match status" value="1"/>
</dbReference>
<dbReference type="InterPro" id="IPR050679">
    <property type="entry name" value="Bact_HTH_transcr_reg"/>
</dbReference>
<evidence type="ECO:0000256" key="1">
    <source>
        <dbReference type="ARBA" id="ARBA00023015"/>
    </source>
</evidence>
<dbReference type="InterPro" id="IPR036390">
    <property type="entry name" value="WH_DNA-bd_sf"/>
</dbReference>
<accession>A0A6I3S2M6</accession>
<reference evidence="4 5" key="1">
    <citation type="journal article" date="2019" name="Nat. Med.">
        <title>A library of human gut bacterial isolates paired with longitudinal multiomics data enables mechanistic microbiome research.</title>
        <authorList>
            <person name="Poyet M."/>
            <person name="Groussin M."/>
            <person name="Gibbons S.M."/>
            <person name="Avila-Pacheco J."/>
            <person name="Jiang X."/>
            <person name="Kearney S.M."/>
            <person name="Perrotta A.R."/>
            <person name="Berdy B."/>
            <person name="Zhao S."/>
            <person name="Lieberman T.D."/>
            <person name="Swanson P.K."/>
            <person name="Smith M."/>
            <person name="Roesemann S."/>
            <person name="Alexander J.E."/>
            <person name="Rich S.A."/>
            <person name="Livny J."/>
            <person name="Vlamakis H."/>
            <person name="Clish C."/>
            <person name="Bullock K."/>
            <person name="Deik A."/>
            <person name="Scott J."/>
            <person name="Pierce K.A."/>
            <person name="Xavier R.J."/>
            <person name="Alm E.J."/>
        </authorList>
    </citation>
    <scope>NUCLEOTIDE SEQUENCE [LARGE SCALE GENOMIC DNA]</scope>
    <source>
        <strain evidence="4 5">BIOML-A2</strain>
    </source>
</reference>
<dbReference type="PRINTS" id="PR00035">
    <property type="entry name" value="HTHGNTR"/>
</dbReference>
<dbReference type="Pfam" id="PF07702">
    <property type="entry name" value="UTRA"/>
    <property type="match status" value="1"/>
</dbReference>
<dbReference type="PANTHER" id="PTHR44846:SF1">
    <property type="entry name" value="MANNOSYL-D-GLYCERATE TRANSPORT_METABOLISM SYSTEM REPRESSOR MNGR-RELATED"/>
    <property type="match status" value="1"/>
</dbReference>
<comment type="caution">
    <text evidence="4">The sequence shown here is derived from an EMBL/GenBank/DDBJ whole genome shotgun (WGS) entry which is preliminary data.</text>
</comment>
<dbReference type="InterPro" id="IPR028978">
    <property type="entry name" value="Chorismate_lyase_/UTRA_dom_sf"/>
</dbReference>
<sequence length="254" mass="29622">MEDFELESKSYFFPNRLTLFEQVSQSLSRLISEKKWRPGEMLPNETELAQMFNVSPGTMRRALKLLVDKGVLIRHQGKGTFVAEFSNNQQLVYKRYIKLQPDNPEVDEAVPTKSDLLFFERVSPSLEIQQLLNLQPSDQVVHAGRTLSASSGIVTFDELWGVGKDFEKLTKENLAHHREKLLYAFYQSELGISITRCEERIKAVLLPLDLCNVFKLSYPQPVIEIRRVAFTFEDRPVEFHRQLSFTSRYHYRIF</sequence>
<dbReference type="SUPFAM" id="SSF46785">
    <property type="entry name" value="Winged helix' DNA-binding domain"/>
    <property type="match status" value="1"/>
</dbReference>
<dbReference type="SMART" id="SM00866">
    <property type="entry name" value="UTRA"/>
    <property type="match status" value="1"/>
</dbReference>
<proteinExistence type="predicted"/>
<dbReference type="SMART" id="SM00345">
    <property type="entry name" value="HTH_GNTR"/>
    <property type="match status" value="1"/>
</dbReference>
<evidence type="ECO:0000313" key="4">
    <source>
        <dbReference type="EMBL" id="MTU42232.1"/>
    </source>
</evidence>
<name>A0A6I3S2M6_9BURK</name>
<dbReference type="Pfam" id="PF00392">
    <property type="entry name" value="GntR"/>
    <property type="match status" value="1"/>
</dbReference>